<evidence type="ECO:0000313" key="4">
    <source>
        <dbReference type="EMBL" id="GIL79318.1"/>
    </source>
</evidence>
<dbReference type="PANTHER" id="PTHR11138:SF5">
    <property type="entry name" value="METHIONYL-TRNA FORMYLTRANSFERASE, MITOCHONDRIAL"/>
    <property type="match status" value="1"/>
</dbReference>
<feature type="domain" description="Formyl transferase C-terminal" evidence="3">
    <location>
        <begin position="112"/>
        <end position="241"/>
    </location>
</feature>
<dbReference type="EMBL" id="BNCP01000015">
    <property type="protein sequence ID" value="GIL79318.1"/>
    <property type="molecule type" value="Genomic_DNA"/>
</dbReference>
<evidence type="ECO:0000313" key="5">
    <source>
        <dbReference type="EMBL" id="GIM13356.1"/>
    </source>
</evidence>
<dbReference type="OrthoDB" id="10268103at2759"/>
<keyword evidence="6" id="KW-1185">Reference proteome</keyword>
<sequence length="255" mass="27684">MPPYHPVLLVPRLSAHAEFTSYSSIIRLWGLQYFCYYYILPHIRTLPPPLLLVGPTTYIIFEPLVLLAPTPSRDILYCITHSGPQPSQPPAHSIRSETRLKPCTHNGTFGQLTREEAHLDFFSAPAAVLHNRVRAFAGWPGTSATFLVQDEATGVAEPMVLKIVKTRWTESPIQSCSASTSAPSGVTEADSRAAEGGSAAAVLFVGDVMSVPCAGGTSLEVLQVQPPTKKVMPVQDFKNGLRGKRLLLPMPMPGL</sequence>
<comment type="caution">
    <text evidence="4">The sequence shown here is derived from an EMBL/GenBank/DDBJ whole genome shotgun (WGS) entry which is preliminary data.</text>
</comment>
<dbReference type="CDD" id="cd08704">
    <property type="entry name" value="Met_tRNA_FMT_C"/>
    <property type="match status" value="1"/>
</dbReference>
<dbReference type="GO" id="GO:0004479">
    <property type="term" value="F:methionyl-tRNA formyltransferase activity"/>
    <property type="evidence" value="ECO:0007669"/>
    <property type="project" value="TreeGrafter"/>
</dbReference>
<keyword evidence="1" id="KW-0808">Transferase</keyword>
<name>A0A8J4CFV4_9CHLO</name>
<keyword evidence="2" id="KW-0648">Protein biosynthesis</keyword>
<dbReference type="SUPFAM" id="SSF50486">
    <property type="entry name" value="FMT C-terminal domain-like"/>
    <property type="match status" value="1"/>
</dbReference>
<dbReference type="AlphaFoldDB" id="A0A8J4CFV4"/>
<dbReference type="EMBL" id="BNCQ01000048">
    <property type="protein sequence ID" value="GIM13356.1"/>
    <property type="molecule type" value="Genomic_DNA"/>
</dbReference>
<dbReference type="GO" id="GO:0005739">
    <property type="term" value="C:mitochondrion"/>
    <property type="evidence" value="ECO:0007669"/>
    <property type="project" value="TreeGrafter"/>
</dbReference>
<dbReference type="InterPro" id="IPR005793">
    <property type="entry name" value="Formyl_trans_C"/>
</dbReference>
<proteinExistence type="predicted"/>
<organism evidence="4 6">
    <name type="scientific">Volvox reticuliferus</name>
    <dbReference type="NCBI Taxonomy" id="1737510"/>
    <lineage>
        <taxon>Eukaryota</taxon>
        <taxon>Viridiplantae</taxon>
        <taxon>Chlorophyta</taxon>
        <taxon>core chlorophytes</taxon>
        <taxon>Chlorophyceae</taxon>
        <taxon>CS clade</taxon>
        <taxon>Chlamydomonadales</taxon>
        <taxon>Volvocaceae</taxon>
        <taxon>Volvox</taxon>
    </lineage>
</organism>
<protein>
    <recommendedName>
        <fullName evidence="3">Formyl transferase C-terminal domain-containing protein</fullName>
    </recommendedName>
</protein>
<dbReference type="Proteomes" id="UP000747110">
    <property type="component" value="Unassembled WGS sequence"/>
</dbReference>
<gene>
    <name evidence="4" type="ORF">Vretifemale_8701</name>
    <name evidence="5" type="ORF">Vretimale_16514</name>
</gene>
<dbReference type="InterPro" id="IPR011034">
    <property type="entry name" value="Formyl_transferase-like_C_sf"/>
</dbReference>
<dbReference type="Gene3D" id="3.10.25.10">
    <property type="entry name" value="Formyl transferase, C-terminal domain"/>
    <property type="match status" value="1"/>
</dbReference>
<accession>A0A8J4CFV4</accession>
<evidence type="ECO:0000256" key="1">
    <source>
        <dbReference type="ARBA" id="ARBA00022679"/>
    </source>
</evidence>
<reference evidence="4" key="1">
    <citation type="journal article" date="2021" name="Proc. Natl. Acad. Sci. U.S.A.">
        <title>Three genomes in the algal genus Volvox reveal the fate of a haploid sex-determining region after a transition to homothallism.</title>
        <authorList>
            <person name="Yamamoto K."/>
            <person name="Hamaji T."/>
            <person name="Kawai-Toyooka H."/>
            <person name="Matsuzaki R."/>
            <person name="Takahashi F."/>
            <person name="Nishimura Y."/>
            <person name="Kawachi M."/>
            <person name="Noguchi H."/>
            <person name="Minakuchi Y."/>
            <person name="Umen J.G."/>
            <person name="Toyoda A."/>
            <person name="Nozaki H."/>
        </authorList>
    </citation>
    <scope>NUCLEOTIDE SEQUENCE</scope>
    <source>
        <strain evidence="5">NIES-3785</strain>
        <strain evidence="4">NIES-3786</strain>
    </source>
</reference>
<evidence type="ECO:0000256" key="2">
    <source>
        <dbReference type="ARBA" id="ARBA00022917"/>
    </source>
</evidence>
<dbReference type="InterPro" id="IPR037022">
    <property type="entry name" value="Formyl_trans_C_sf"/>
</dbReference>
<dbReference type="Proteomes" id="UP000722791">
    <property type="component" value="Unassembled WGS sequence"/>
</dbReference>
<evidence type="ECO:0000259" key="3">
    <source>
        <dbReference type="Pfam" id="PF02911"/>
    </source>
</evidence>
<evidence type="ECO:0000313" key="6">
    <source>
        <dbReference type="Proteomes" id="UP000747110"/>
    </source>
</evidence>
<dbReference type="PANTHER" id="PTHR11138">
    <property type="entry name" value="METHIONYL-TRNA FORMYLTRANSFERASE"/>
    <property type="match status" value="1"/>
</dbReference>
<dbReference type="InterPro" id="IPR044135">
    <property type="entry name" value="Met-tRNA-FMT_C"/>
</dbReference>
<dbReference type="Pfam" id="PF02911">
    <property type="entry name" value="Formyl_trans_C"/>
    <property type="match status" value="1"/>
</dbReference>